<dbReference type="AlphaFoldDB" id="A0A4Y2VQI3"/>
<evidence type="ECO:0000313" key="2">
    <source>
        <dbReference type="EMBL" id="GBO26471.1"/>
    </source>
</evidence>
<dbReference type="Proteomes" id="UP000499080">
    <property type="component" value="Unassembled WGS sequence"/>
</dbReference>
<evidence type="ECO:0000313" key="4">
    <source>
        <dbReference type="Proteomes" id="UP000499080"/>
    </source>
</evidence>
<evidence type="ECO:0000256" key="1">
    <source>
        <dbReference type="SAM" id="MobiDB-lite"/>
    </source>
</evidence>
<dbReference type="EMBL" id="BGPR01049485">
    <property type="protein sequence ID" value="GBO26476.1"/>
    <property type="molecule type" value="Genomic_DNA"/>
</dbReference>
<proteinExistence type="predicted"/>
<accession>A0A4Y2VQI3</accession>
<feature type="compositionally biased region" description="Acidic residues" evidence="1">
    <location>
        <begin position="202"/>
        <end position="215"/>
    </location>
</feature>
<dbReference type="EMBL" id="BGPR01049481">
    <property type="protein sequence ID" value="GBO26471.1"/>
    <property type="molecule type" value="Genomic_DNA"/>
</dbReference>
<feature type="region of interest" description="Disordered" evidence="1">
    <location>
        <begin position="194"/>
        <end position="215"/>
    </location>
</feature>
<name>A0A4Y2VQI3_ARAVE</name>
<comment type="caution">
    <text evidence="3">The sequence shown here is derived from an EMBL/GenBank/DDBJ whole genome shotgun (WGS) entry which is preliminary data.</text>
</comment>
<protein>
    <submittedName>
        <fullName evidence="3">Uncharacterized protein</fullName>
    </submittedName>
</protein>
<reference evidence="3 4" key="1">
    <citation type="journal article" date="2019" name="Sci. Rep.">
        <title>Orb-weaving spider Araneus ventricosus genome elucidates the spidroin gene catalogue.</title>
        <authorList>
            <person name="Kono N."/>
            <person name="Nakamura H."/>
            <person name="Ohtoshi R."/>
            <person name="Moran D.A.P."/>
            <person name="Shinohara A."/>
            <person name="Yoshida Y."/>
            <person name="Fujiwara M."/>
            <person name="Mori M."/>
            <person name="Tomita M."/>
            <person name="Arakawa K."/>
        </authorList>
    </citation>
    <scope>NUCLEOTIDE SEQUENCE [LARGE SCALE GENOMIC DNA]</scope>
</reference>
<evidence type="ECO:0000313" key="3">
    <source>
        <dbReference type="EMBL" id="GBO26476.1"/>
    </source>
</evidence>
<organism evidence="3 4">
    <name type="scientific">Araneus ventricosus</name>
    <name type="common">Orbweaver spider</name>
    <name type="synonym">Epeira ventricosa</name>
    <dbReference type="NCBI Taxonomy" id="182803"/>
    <lineage>
        <taxon>Eukaryota</taxon>
        <taxon>Metazoa</taxon>
        <taxon>Ecdysozoa</taxon>
        <taxon>Arthropoda</taxon>
        <taxon>Chelicerata</taxon>
        <taxon>Arachnida</taxon>
        <taxon>Araneae</taxon>
        <taxon>Araneomorphae</taxon>
        <taxon>Entelegynae</taxon>
        <taxon>Araneoidea</taxon>
        <taxon>Araneidae</taxon>
        <taxon>Araneus</taxon>
    </lineage>
</organism>
<keyword evidence="4" id="KW-1185">Reference proteome</keyword>
<gene>
    <name evidence="2" type="ORF">AVEN_154712_1</name>
    <name evidence="3" type="ORF">AVEN_36336_1</name>
</gene>
<sequence length="215" mass="24513">MVTIEIYSVNDQKIQKIVWQSPSSSSTRYCRPIKFMSAKETLNVIKTEVKRIKEQVVSLLPTKISINDMEVSVKPTLIFCMIDGKIVMAWLDVNQHRLVTCVVPSLVMKGSSCEKLSTSEEAQEARNKHNRKFRELFTRKTSRIDTNKDLINRLLLTSDPFIANLRSLPKTKRGKISNEVRELLEIRAPAPIDQDAILSESSDTEESESDLEDSE</sequence>